<dbReference type="InterPro" id="IPR003717">
    <property type="entry name" value="RecO"/>
</dbReference>
<gene>
    <name evidence="8 10" type="primary">recO</name>
    <name evidence="10" type="ORF">DXV75_03725</name>
</gene>
<dbReference type="InterPro" id="IPR037278">
    <property type="entry name" value="ARFGAP/RecO"/>
</dbReference>
<dbReference type="GO" id="GO:0006302">
    <property type="term" value="P:double-strand break repair"/>
    <property type="evidence" value="ECO:0007669"/>
    <property type="project" value="TreeGrafter"/>
</dbReference>
<dbReference type="SUPFAM" id="SSF57863">
    <property type="entry name" value="ArfGap/RecO-like zinc finger"/>
    <property type="match status" value="1"/>
</dbReference>
<evidence type="ECO:0000256" key="3">
    <source>
        <dbReference type="ARBA" id="ARBA00021310"/>
    </source>
</evidence>
<comment type="similarity">
    <text evidence="2 8">Belongs to the RecO family.</text>
</comment>
<evidence type="ECO:0000256" key="1">
    <source>
        <dbReference type="ARBA" id="ARBA00003065"/>
    </source>
</evidence>
<dbReference type="Proteomes" id="UP000256561">
    <property type="component" value="Unassembled WGS sequence"/>
</dbReference>
<evidence type="ECO:0000313" key="11">
    <source>
        <dbReference type="Proteomes" id="UP000256561"/>
    </source>
</evidence>
<accession>A0A3D8MCJ2</accession>
<dbReference type="NCBIfam" id="TIGR00613">
    <property type="entry name" value="reco"/>
    <property type="match status" value="1"/>
</dbReference>
<evidence type="ECO:0000256" key="5">
    <source>
        <dbReference type="ARBA" id="ARBA00023172"/>
    </source>
</evidence>
<dbReference type="Gene3D" id="2.40.50.140">
    <property type="entry name" value="Nucleic acid-binding proteins"/>
    <property type="match status" value="1"/>
</dbReference>
<dbReference type="PANTHER" id="PTHR33991">
    <property type="entry name" value="DNA REPAIR PROTEIN RECO"/>
    <property type="match status" value="1"/>
</dbReference>
<dbReference type="OrthoDB" id="9804792at2"/>
<keyword evidence="6 8" id="KW-0234">DNA repair</keyword>
<protein>
    <recommendedName>
        <fullName evidence="3 8">DNA repair protein RecO</fullName>
    </recommendedName>
    <alternativeName>
        <fullName evidence="7 8">Recombination protein O</fullName>
    </alternativeName>
</protein>
<evidence type="ECO:0000256" key="2">
    <source>
        <dbReference type="ARBA" id="ARBA00007452"/>
    </source>
</evidence>
<comment type="function">
    <text evidence="1 8">Involved in DNA repair and RecF pathway recombination.</text>
</comment>
<dbReference type="GO" id="GO:0043590">
    <property type="term" value="C:bacterial nucleoid"/>
    <property type="evidence" value="ECO:0007669"/>
    <property type="project" value="TreeGrafter"/>
</dbReference>
<dbReference type="Gene3D" id="1.20.1440.120">
    <property type="entry name" value="Recombination protein O, C-terminal domain"/>
    <property type="match status" value="1"/>
</dbReference>
<evidence type="ECO:0000256" key="8">
    <source>
        <dbReference type="HAMAP-Rule" id="MF_00201"/>
    </source>
</evidence>
<comment type="caution">
    <text evidence="10">The sequence shown here is derived from an EMBL/GenBank/DDBJ whole genome shotgun (WGS) entry which is preliminary data.</text>
</comment>
<dbReference type="GO" id="GO:0006310">
    <property type="term" value="P:DNA recombination"/>
    <property type="evidence" value="ECO:0007669"/>
    <property type="project" value="UniProtKB-UniRule"/>
</dbReference>
<proteinExistence type="inferred from homology"/>
<name>A0A3D8MCJ2_9ALTE</name>
<evidence type="ECO:0000256" key="4">
    <source>
        <dbReference type="ARBA" id="ARBA00022763"/>
    </source>
</evidence>
<evidence type="ECO:0000256" key="7">
    <source>
        <dbReference type="ARBA" id="ARBA00033409"/>
    </source>
</evidence>
<dbReference type="AlphaFoldDB" id="A0A3D8MCJ2"/>
<keyword evidence="4 8" id="KW-0227">DNA damage</keyword>
<dbReference type="Pfam" id="PF02565">
    <property type="entry name" value="RecO_C"/>
    <property type="match status" value="1"/>
</dbReference>
<dbReference type="InterPro" id="IPR022572">
    <property type="entry name" value="DNA_rep/recomb_RecO_N"/>
</dbReference>
<evidence type="ECO:0000313" key="10">
    <source>
        <dbReference type="EMBL" id="RDV28226.1"/>
    </source>
</evidence>
<organism evidence="10 11">
    <name type="scientific">Alteromonas aestuariivivens</name>
    <dbReference type="NCBI Taxonomy" id="1938339"/>
    <lineage>
        <taxon>Bacteria</taxon>
        <taxon>Pseudomonadati</taxon>
        <taxon>Pseudomonadota</taxon>
        <taxon>Gammaproteobacteria</taxon>
        <taxon>Alteromonadales</taxon>
        <taxon>Alteromonadaceae</taxon>
        <taxon>Alteromonas/Salinimonas group</taxon>
        <taxon>Alteromonas</taxon>
    </lineage>
</organism>
<reference evidence="11" key="1">
    <citation type="submission" date="2018-08" db="EMBL/GenBank/DDBJ databases">
        <authorList>
            <person name="Zhang J."/>
            <person name="Du Z.-J."/>
        </authorList>
    </citation>
    <scope>NUCLEOTIDE SEQUENCE [LARGE SCALE GENOMIC DNA]</scope>
    <source>
        <strain evidence="11">KCTC 52655</strain>
    </source>
</reference>
<dbReference type="EMBL" id="QRHA01000002">
    <property type="protein sequence ID" value="RDV28226.1"/>
    <property type="molecule type" value="Genomic_DNA"/>
</dbReference>
<dbReference type="InterPro" id="IPR042242">
    <property type="entry name" value="RecO_C"/>
</dbReference>
<dbReference type="PANTHER" id="PTHR33991:SF1">
    <property type="entry name" value="DNA REPAIR PROTEIN RECO"/>
    <property type="match status" value="1"/>
</dbReference>
<keyword evidence="5 8" id="KW-0233">DNA recombination</keyword>
<dbReference type="SUPFAM" id="SSF50249">
    <property type="entry name" value="Nucleic acid-binding proteins"/>
    <property type="match status" value="1"/>
</dbReference>
<evidence type="ECO:0000256" key="6">
    <source>
        <dbReference type="ARBA" id="ARBA00023204"/>
    </source>
</evidence>
<evidence type="ECO:0000259" key="9">
    <source>
        <dbReference type="Pfam" id="PF11967"/>
    </source>
</evidence>
<dbReference type="InterPro" id="IPR012340">
    <property type="entry name" value="NA-bd_OB-fold"/>
</dbReference>
<feature type="domain" description="DNA replication/recombination mediator RecO N-terminal" evidence="9">
    <location>
        <begin position="4"/>
        <end position="73"/>
    </location>
</feature>
<dbReference type="HAMAP" id="MF_00201">
    <property type="entry name" value="RecO"/>
    <property type="match status" value="1"/>
</dbReference>
<sequence>MVNSWLQAFVLHRRAYRETSYLVDVFTAQQGKVTVVAKGVRNSKSERKSLLQPFQPVNVQLTGKSELKNLTHIDADGPQIPLRGTELFCGMYLNELLNRVLPVGLACESLFAFYRQTLDELRDSDDIEVILRRFEFELLQEMGVMAELSFEGESGLPVEPQRYYHFSAEFGVLPSTESRRPDRIPGSALLDLSAGHWNPASKRAAKSINRAALQPLLGNKPLKSRDLFLAGRR</sequence>
<dbReference type="Pfam" id="PF11967">
    <property type="entry name" value="RecO_N"/>
    <property type="match status" value="1"/>
</dbReference>
<keyword evidence="11" id="KW-1185">Reference proteome</keyword>